<evidence type="ECO:0000259" key="2">
    <source>
        <dbReference type="PROSITE" id="PS51199"/>
    </source>
</evidence>
<dbReference type="EMBL" id="LAZR01044168">
    <property type="protein sequence ID" value="KKL05324.1"/>
    <property type="molecule type" value="Genomic_DNA"/>
</dbReference>
<evidence type="ECO:0000256" key="1">
    <source>
        <dbReference type="ARBA" id="ARBA00022515"/>
    </source>
</evidence>
<dbReference type="Gene3D" id="3.40.50.300">
    <property type="entry name" value="P-loop containing nucleotide triphosphate hydrolases"/>
    <property type="match status" value="1"/>
</dbReference>
<feature type="non-terminal residue" evidence="3">
    <location>
        <position position="1"/>
    </location>
</feature>
<dbReference type="GO" id="GO:0003678">
    <property type="term" value="F:DNA helicase activity"/>
    <property type="evidence" value="ECO:0007669"/>
    <property type="project" value="InterPro"/>
</dbReference>
<sequence>IELFKDIGNIEIKPTEFTWHLDKFKKRYNDQVQRSCASRMIKLIKGGDGGDDRIEEVNKIMRDSIVTVDSIYRREAYNEGPLSQSARDRVKYYKEVEANPDIAKGVMTGLTELDRIGNGLHPGELMLIGGSTGTGKSILMHNIAINAYIGKHDPLEPAPTKLEDVIGGHNVLYFSLEMPKEVQERRLDACLSGVIANEIRDGKLNDEDKSKYFKALKFQANYPKVFHIVDMARGVTVREVELKYVEKCEEYGIKFGLVVIDYLGLMRPGTDQKSDWLDLGFISAELHEFGREYKVPNISAVQLNRPKDPNKPQHSTDRIARSNMIPDNANIILQIANRGDDEHTRLDMPIHIIKMRDGEKGSLVLAKDFPKMKVIDMIDVTFADGDDDDII</sequence>
<dbReference type="AlphaFoldDB" id="A0A0F9A6Y1"/>
<dbReference type="GO" id="GO:0005524">
    <property type="term" value="F:ATP binding"/>
    <property type="evidence" value="ECO:0007669"/>
    <property type="project" value="InterPro"/>
</dbReference>
<protein>
    <recommendedName>
        <fullName evidence="2">SF4 helicase domain-containing protein</fullName>
    </recommendedName>
</protein>
<dbReference type="GO" id="GO:0006269">
    <property type="term" value="P:DNA replication, synthesis of primer"/>
    <property type="evidence" value="ECO:0007669"/>
    <property type="project" value="UniProtKB-KW"/>
</dbReference>
<evidence type="ECO:0000313" key="3">
    <source>
        <dbReference type="EMBL" id="KKL05324.1"/>
    </source>
</evidence>
<dbReference type="InterPro" id="IPR007694">
    <property type="entry name" value="DNA_helicase_DnaB-like_C"/>
</dbReference>
<dbReference type="PANTHER" id="PTHR30153">
    <property type="entry name" value="REPLICATIVE DNA HELICASE DNAB"/>
    <property type="match status" value="1"/>
</dbReference>
<dbReference type="GO" id="GO:0005829">
    <property type="term" value="C:cytosol"/>
    <property type="evidence" value="ECO:0007669"/>
    <property type="project" value="TreeGrafter"/>
</dbReference>
<dbReference type="PANTHER" id="PTHR30153:SF2">
    <property type="entry name" value="REPLICATIVE DNA HELICASE"/>
    <property type="match status" value="1"/>
</dbReference>
<dbReference type="PROSITE" id="PS51199">
    <property type="entry name" value="SF4_HELICASE"/>
    <property type="match status" value="1"/>
</dbReference>
<gene>
    <name evidence="3" type="ORF">LCGC14_2607190</name>
</gene>
<proteinExistence type="predicted"/>
<dbReference type="SUPFAM" id="SSF52540">
    <property type="entry name" value="P-loop containing nucleoside triphosphate hydrolases"/>
    <property type="match status" value="1"/>
</dbReference>
<dbReference type="Pfam" id="PF03796">
    <property type="entry name" value="DnaB_C"/>
    <property type="match status" value="1"/>
</dbReference>
<feature type="domain" description="SF4 helicase" evidence="2">
    <location>
        <begin position="99"/>
        <end position="381"/>
    </location>
</feature>
<reference evidence="3" key="1">
    <citation type="journal article" date="2015" name="Nature">
        <title>Complex archaea that bridge the gap between prokaryotes and eukaryotes.</title>
        <authorList>
            <person name="Spang A."/>
            <person name="Saw J.H."/>
            <person name="Jorgensen S.L."/>
            <person name="Zaremba-Niedzwiedzka K."/>
            <person name="Martijn J."/>
            <person name="Lind A.E."/>
            <person name="van Eijk R."/>
            <person name="Schleper C."/>
            <person name="Guy L."/>
            <person name="Ettema T.J."/>
        </authorList>
    </citation>
    <scope>NUCLEOTIDE SEQUENCE</scope>
</reference>
<organism evidence="3">
    <name type="scientific">marine sediment metagenome</name>
    <dbReference type="NCBI Taxonomy" id="412755"/>
    <lineage>
        <taxon>unclassified sequences</taxon>
        <taxon>metagenomes</taxon>
        <taxon>ecological metagenomes</taxon>
    </lineage>
</organism>
<dbReference type="InterPro" id="IPR003593">
    <property type="entry name" value="AAA+_ATPase"/>
</dbReference>
<comment type="caution">
    <text evidence="3">The sequence shown here is derived from an EMBL/GenBank/DDBJ whole genome shotgun (WGS) entry which is preliminary data.</text>
</comment>
<accession>A0A0F9A6Y1</accession>
<dbReference type="SMART" id="SM00382">
    <property type="entry name" value="AAA"/>
    <property type="match status" value="1"/>
</dbReference>
<name>A0A0F9A6Y1_9ZZZZ</name>
<dbReference type="InterPro" id="IPR027417">
    <property type="entry name" value="P-loop_NTPase"/>
</dbReference>
<dbReference type="GO" id="GO:1990077">
    <property type="term" value="C:primosome complex"/>
    <property type="evidence" value="ECO:0007669"/>
    <property type="project" value="UniProtKB-KW"/>
</dbReference>
<keyword evidence="1" id="KW-0639">Primosome</keyword>